<dbReference type="Pfam" id="PF14223">
    <property type="entry name" value="Retrotran_gag_2"/>
    <property type="match status" value="1"/>
</dbReference>
<proteinExistence type="predicted"/>
<dbReference type="SUPFAM" id="SSF57756">
    <property type="entry name" value="Retrovirus zinc finger-like domains"/>
    <property type="match status" value="1"/>
</dbReference>
<evidence type="ECO:0000313" key="5">
    <source>
        <dbReference type="Proteomes" id="UP001151760"/>
    </source>
</evidence>
<evidence type="ECO:0000256" key="2">
    <source>
        <dbReference type="SAM" id="MobiDB-lite"/>
    </source>
</evidence>
<reference evidence="4" key="1">
    <citation type="journal article" date="2022" name="Int. J. Mol. Sci.">
        <title>Draft Genome of Tanacetum Coccineum: Genomic Comparison of Closely Related Tanacetum-Family Plants.</title>
        <authorList>
            <person name="Yamashiro T."/>
            <person name="Shiraishi A."/>
            <person name="Nakayama K."/>
            <person name="Satake H."/>
        </authorList>
    </citation>
    <scope>NUCLEOTIDE SEQUENCE</scope>
</reference>
<keyword evidence="5" id="KW-1185">Reference proteome</keyword>
<evidence type="ECO:0000259" key="3">
    <source>
        <dbReference type="PROSITE" id="PS50158"/>
    </source>
</evidence>
<dbReference type="InterPro" id="IPR001878">
    <property type="entry name" value="Znf_CCHC"/>
</dbReference>
<gene>
    <name evidence="4" type="ORF">Tco_0952392</name>
</gene>
<keyword evidence="1" id="KW-0863">Zinc-finger</keyword>
<evidence type="ECO:0000256" key="1">
    <source>
        <dbReference type="PROSITE-ProRule" id="PRU00047"/>
    </source>
</evidence>
<organism evidence="4 5">
    <name type="scientific">Tanacetum coccineum</name>
    <dbReference type="NCBI Taxonomy" id="301880"/>
    <lineage>
        <taxon>Eukaryota</taxon>
        <taxon>Viridiplantae</taxon>
        <taxon>Streptophyta</taxon>
        <taxon>Embryophyta</taxon>
        <taxon>Tracheophyta</taxon>
        <taxon>Spermatophyta</taxon>
        <taxon>Magnoliopsida</taxon>
        <taxon>eudicotyledons</taxon>
        <taxon>Gunneridae</taxon>
        <taxon>Pentapetalae</taxon>
        <taxon>asterids</taxon>
        <taxon>campanulids</taxon>
        <taxon>Asterales</taxon>
        <taxon>Asteraceae</taxon>
        <taxon>Asteroideae</taxon>
        <taxon>Anthemideae</taxon>
        <taxon>Anthemidinae</taxon>
        <taxon>Tanacetum</taxon>
    </lineage>
</organism>
<feature type="compositionally biased region" description="Basic and acidic residues" evidence="2">
    <location>
        <begin position="470"/>
        <end position="479"/>
    </location>
</feature>
<comment type="caution">
    <text evidence="4">The sequence shown here is derived from an EMBL/GenBank/DDBJ whole genome shotgun (WGS) entry which is preliminary data.</text>
</comment>
<feature type="region of interest" description="Disordered" evidence="2">
    <location>
        <begin position="458"/>
        <end position="487"/>
    </location>
</feature>
<dbReference type="Proteomes" id="UP001151760">
    <property type="component" value="Unassembled WGS sequence"/>
</dbReference>
<dbReference type="Pfam" id="PF00098">
    <property type="entry name" value="zf-CCHC"/>
    <property type="match status" value="1"/>
</dbReference>
<sequence>MALPNKDQLKFHSYKDAKLLMEAIEKRYGGNKEFKKVQRTLLKQQYENFAGSSSETMDQTFDRLQKLITQLEIQGEVITQEDMNLKLTNSNSSTNEEDNTAYEVSATHTQSNPSIGDNLYDVVICAFLVSQPNSPQMSRDDLEQIDPDDLEEMDLQWEMAMLTIRARRFIKRTGRQLDVNGKRVGFDRSKVECYNCHKYGHFARECRLPRNQEKREKENNRRTVTVETPNENALVAQDGIGGYDWSYQAEEEHPTNFALMAHTSSGSSSSSDSEVDSCSKSCVKAYATLKEQYDNLNSEYNKSQFNLVSYKAGLESVEARLAHYKKNETVFEESINVLKLEVRLRDNALVENKRKLEKAEKERDDQVCDKFKTGLGYNAASSTTASPAVESFVNSSEMLENQEYNKSKEYHAVPPPYTGNFIPRKPDLTFMDEIVKSENMDITTVVIPNNVKKVMSNHESAGVKNNGDAVEPKTIRENSFRPPVIED</sequence>
<keyword evidence="1" id="KW-0862">Zinc</keyword>
<reference evidence="4" key="2">
    <citation type="submission" date="2022-01" db="EMBL/GenBank/DDBJ databases">
        <authorList>
            <person name="Yamashiro T."/>
            <person name="Shiraishi A."/>
            <person name="Satake H."/>
            <person name="Nakayama K."/>
        </authorList>
    </citation>
    <scope>NUCLEOTIDE SEQUENCE</scope>
</reference>
<protein>
    <submittedName>
        <fullName evidence="4">Ribonuclease H-like domain-containing protein</fullName>
    </submittedName>
</protein>
<dbReference type="SMART" id="SM00343">
    <property type="entry name" value="ZnF_C2HC"/>
    <property type="match status" value="1"/>
</dbReference>
<accession>A0ABQ5DWX3</accession>
<dbReference type="PROSITE" id="PS50158">
    <property type="entry name" value="ZF_CCHC"/>
    <property type="match status" value="1"/>
</dbReference>
<dbReference type="InterPro" id="IPR036875">
    <property type="entry name" value="Znf_CCHC_sf"/>
</dbReference>
<feature type="domain" description="CCHC-type" evidence="3">
    <location>
        <begin position="193"/>
        <end position="207"/>
    </location>
</feature>
<name>A0ABQ5DWX3_9ASTR</name>
<dbReference type="EMBL" id="BQNB010015750">
    <property type="protein sequence ID" value="GJT43677.1"/>
    <property type="molecule type" value="Genomic_DNA"/>
</dbReference>
<keyword evidence="1" id="KW-0479">Metal-binding</keyword>
<evidence type="ECO:0000313" key="4">
    <source>
        <dbReference type="EMBL" id="GJT43677.1"/>
    </source>
</evidence>
<dbReference type="Gene3D" id="4.10.60.10">
    <property type="entry name" value="Zinc finger, CCHC-type"/>
    <property type="match status" value="1"/>
</dbReference>